<evidence type="ECO:0000313" key="2">
    <source>
        <dbReference type="EMBL" id="SCF14901.1"/>
    </source>
</evidence>
<feature type="non-terminal residue" evidence="2">
    <location>
        <position position="1"/>
    </location>
</feature>
<organism evidence="2 3">
    <name type="scientific">Micromonospora haikouensis</name>
    <dbReference type="NCBI Taxonomy" id="686309"/>
    <lineage>
        <taxon>Bacteria</taxon>
        <taxon>Bacillati</taxon>
        <taxon>Actinomycetota</taxon>
        <taxon>Actinomycetes</taxon>
        <taxon>Micromonosporales</taxon>
        <taxon>Micromonosporaceae</taxon>
        <taxon>Micromonospora</taxon>
    </lineage>
</organism>
<evidence type="ECO:0008006" key="4">
    <source>
        <dbReference type="Google" id="ProtNLM"/>
    </source>
</evidence>
<dbReference type="InterPro" id="IPR011990">
    <property type="entry name" value="TPR-like_helical_dom_sf"/>
</dbReference>
<evidence type="ECO:0000256" key="1">
    <source>
        <dbReference type="SAM" id="MobiDB-lite"/>
    </source>
</evidence>
<evidence type="ECO:0000313" key="3">
    <source>
        <dbReference type="Proteomes" id="UP000199375"/>
    </source>
</evidence>
<dbReference type="Gene3D" id="1.25.40.10">
    <property type="entry name" value="Tetratricopeptide repeat domain"/>
    <property type="match status" value="1"/>
</dbReference>
<dbReference type="AlphaFoldDB" id="A0A1C4Y3D3"/>
<dbReference type="Proteomes" id="UP000199375">
    <property type="component" value="Unassembled WGS sequence"/>
</dbReference>
<feature type="compositionally biased region" description="Basic and acidic residues" evidence="1">
    <location>
        <begin position="103"/>
        <end position="116"/>
    </location>
</feature>
<sequence length="437" mass="47100">GFRGGDRSEGGFRRDGDARQGGFRGGDRREGGPREGGFRRDGETRERGFRGGDREGTFRSGDRREGGFRGGERTGGHGDRPRRDDRPGFEDRRRDGGYGGGDASRDRRDDRRDRGEQSGAAAPALPDEIVASDLDQAVRAELLSLAKPVADTVARHLVATGQLIDEDPAEALAHALAARRLASRISAVREAVGLAAYHAGEWQTALAELRTYHRMTGLQSHLAVLADCERALGRPERAIDLFRGADREKLDQAVAIELLIVAAGARGDLGQKDAAVAMLQVRELTNDEAEPWAARLRYAYADALLAVGRREEAREWFSRAADIDAEGETDAAERLLELDGVLIEGDDVDDEPDADLTGGADADAAEDEDDAEDEHDEDDDFDEDDEDGADADEDDEDIDDDEDGAARAAADRTGSAPVETERGAESAASPEPGADLR</sequence>
<feature type="compositionally biased region" description="Basic and acidic residues" evidence="1">
    <location>
        <begin position="1"/>
        <end position="18"/>
    </location>
</feature>
<gene>
    <name evidence="2" type="ORF">GA0070558_1341</name>
</gene>
<name>A0A1C4Y3D3_9ACTN</name>
<accession>A0A1C4Y3D3</accession>
<protein>
    <recommendedName>
        <fullName evidence="4">Tetratricopeptide repeat-containing protein</fullName>
    </recommendedName>
</protein>
<feature type="compositionally biased region" description="Basic and acidic residues" evidence="1">
    <location>
        <begin position="25"/>
        <end position="96"/>
    </location>
</feature>
<feature type="compositionally biased region" description="Acidic residues" evidence="1">
    <location>
        <begin position="363"/>
        <end position="403"/>
    </location>
</feature>
<dbReference type="SUPFAM" id="SSF48452">
    <property type="entry name" value="TPR-like"/>
    <property type="match status" value="1"/>
</dbReference>
<reference evidence="2 3" key="1">
    <citation type="submission" date="2016-06" db="EMBL/GenBank/DDBJ databases">
        <authorList>
            <person name="Kjaerup R.B."/>
            <person name="Dalgaard T.S."/>
            <person name="Juul-Madsen H.R."/>
        </authorList>
    </citation>
    <scope>NUCLEOTIDE SEQUENCE [LARGE SCALE GENOMIC DNA]</scope>
    <source>
        <strain evidence="2 3">DSM 45626</strain>
    </source>
</reference>
<feature type="compositionally biased region" description="Acidic residues" evidence="1">
    <location>
        <begin position="344"/>
        <end position="354"/>
    </location>
</feature>
<feature type="region of interest" description="Disordered" evidence="1">
    <location>
        <begin position="344"/>
        <end position="437"/>
    </location>
</feature>
<dbReference type="EMBL" id="FMCW01000034">
    <property type="protein sequence ID" value="SCF14901.1"/>
    <property type="molecule type" value="Genomic_DNA"/>
</dbReference>
<proteinExistence type="predicted"/>
<feature type="region of interest" description="Disordered" evidence="1">
    <location>
        <begin position="1"/>
        <end position="127"/>
    </location>
</feature>